<dbReference type="InterPro" id="IPR000182">
    <property type="entry name" value="GNAT_dom"/>
</dbReference>
<dbReference type="PANTHER" id="PTHR43792">
    <property type="entry name" value="GNAT FAMILY, PUTATIVE (AFU_ORTHOLOGUE AFUA_3G00765)-RELATED-RELATED"/>
    <property type="match status" value="1"/>
</dbReference>
<comment type="caution">
    <text evidence="5">The sequence shown here is derived from an EMBL/GenBank/DDBJ whole genome shotgun (WGS) entry which is preliminary data.</text>
</comment>
<feature type="domain" description="N-acetyltransferase" evidence="4">
    <location>
        <begin position="4"/>
        <end position="169"/>
    </location>
</feature>
<dbReference type="SUPFAM" id="SSF55729">
    <property type="entry name" value="Acyl-CoA N-acyltransferases (Nat)"/>
    <property type="match status" value="1"/>
</dbReference>
<dbReference type="Proteomes" id="UP000886751">
    <property type="component" value="Unassembled WGS sequence"/>
</dbReference>
<dbReference type="EMBL" id="DXEI01000081">
    <property type="protein sequence ID" value="HIX94894.1"/>
    <property type="molecule type" value="Genomic_DNA"/>
</dbReference>
<evidence type="ECO:0000256" key="2">
    <source>
        <dbReference type="ARBA" id="ARBA00023315"/>
    </source>
</evidence>
<evidence type="ECO:0000259" key="4">
    <source>
        <dbReference type="PROSITE" id="PS51186"/>
    </source>
</evidence>
<dbReference type="Gene3D" id="3.40.630.30">
    <property type="match status" value="1"/>
</dbReference>
<evidence type="ECO:0000313" key="5">
    <source>
        <dbReference type="EMBL" id="HIX94894.1"/>
    </source>
</evidence>
<evidence type="ECO:0000256" key="3">
    <source>
        <dbReference type="ARBA" id="ARBA00038502"/>
    </source>
</evidence>
<sequence length="170" mass="18799">MHEITLRPWRAEDAAALAALCDAADRRFLSDRLPSPYTAADAEFWLRRVQEMEGRDGLFRAIVQNGAVVGMVSAEQKQDVYRKDAELGYLLYPTCAGRGIMSEAVRQFCSLAFAQLDIVRLTGLVYAQNAASRRVLEKNGFAQEGLLRSAVCKNGALQDLAVYGKLRPDA</sequence>
<gene>
    <name evidence="5" type="ORF">H9846_05505</name>
</gene>
<reference evidence="5" key="2">
    <citation type="submission" date="2021-04" db="EMBL/GenBank/DDBJ databases">
        <authorList>
            <person name="Gilroy R."/>
        </authorList>
    </citation>
    <scope>NUCLEOTIDE SEQUENCE</scope>
    <source>
        <strain evidence="5">ChiHecec2B26-7398</strain>
    </source>
</reference>
<dbReference type="AlphaFoldDB" id="A0A9D1Y102"/>
<proteinExistence type="inferred from homology"/>
<evidence type="ECO:0000313" key="6">
    <source>
        <dbReference type="Proteomes" id="UP000886751"/>
    </source>
</evidence>
<comment type="similarity">
    <text evidence="3">Belongs to the acetyltransferase family. RimJ subfamily.</text>
</comment>
<protein>
    <submittedName>
        <fullName evidence="5">GNAT family N-acetyltransferase</fullName>
    </submittedName>
</protein>
<reference evidence="5" key="1">
    <citation type="journal article" date="2021" name="PeerJ">
        <title>Extensive microbial diversity within the chicken gut microbiome revealed by metagenomics and culture.</title>
        <authorList>
            <person name="Gilroy R."/>
            <person name="Ravi A."/>
            <person name="Getino M."/>
            <person name="Pursley I."/>
            <person name="Horton D.L."/>
            <person name="Alikhan N.F."/>
            <person name="Baker D."/>
            <person name="Gharbi K."/>
            <person name="Hall N."/>
            <person name="Watson M."/>
            <person name="Adriaenssens E.M."/>
            <person name="Foster-Nyarko E."/>
            <person name="Jarju S."/>
            <person name="Secka A."/>
            <person name="Antonio M."/>
            <person name="Oren A."/>
            <person name="Chaudhuri R.R."/>
            <person name="La Ragione R."/>
            <person name="Hildebrand F."/>
            <person name="Pallen M.J."/>
        </authorList>
    </citation>
    <scope>NUCLEOTIDE SEQUENCE</scope>
    <source>
        <strain evidence="5">ChiHecec2B26-7398</strain>
    </source>
</reference>
<dbReference type="PROSITE" id="PS51186">
    <property type="entry name" value="GNAT"/>
    <property type="match status" value="1"/>
</dbReference>
<dbReference type="Pfam" id="PF13302">
    <property type="entry name" value="Acetyltransf_3"/>
    <property type="match status" value="1"/>
</dbReference>
<dbReference type="GO" id="GO:0016747">
    <property type="term" value="F:acyltransferase activity, transferring groups other than amino-acyl groups"/>
    <property type="evidence" value="ECO:0007669"/>
    <property type="project" value="InterPro"/>
</dbReference>
<keyword evidence="1" id="KW-0808">Transferase</keyword>
<dbReference type="PANTHER" id="PTHR43792:SF8">
    <property type="entry name" value="[RIBOSOMAL PROTEIN US5]-ALANINE N-ACETYLTRANSFERASE"/>
    <property type="match status" value="1"/>
</dbReference>
<dbReference type="InterPro" id="IPR051531">
    <property type="entry name" value="N-acetyltransferase"/>
</dbReference>
<organism evidence="5 6">
    <name type="scientific">Candidatus Gemmiger excrementipullorum</name>
    <dbReference type="NCBI Taxonomy" id="2838610"/>
    <lineage>
        <taxon>Bacteria</taxon>
        <taxon>Bacillati</taxon>
        <taxon>Bacillota</taxon>
        <taxon>Clostridia</taxon>
        <taxon>Eubacteriales</taxon>
        <taxon>Gemmiger</taxon>
    </lineage>
</organism>
<keyword evidence="2" id="KW-0012">Acyltransferase</keyword>
<accession>A0A9D1Y102</accession>
<dbReference type="InterPro" id="IPR016181">
    <property type="entry name" value="Acyl_CoA_acyltransferase"/>
</dbReference>
<name>A0A9D1Y102_9FIRM</name>
<evidence type="ECO:0000256" key="1">
    <source>
        <dbReference type="ARBA" id="ARBA00022679"/>
    </source>
</evidence>